<protein>
    <submittedName>
        <fullName evidence="5">NADH pyrophosphatase</fullName>
        <ecNumber evidence="5">3.6.1.22</ecNumber>
    </submittedName>
</protein>
<name>A0A380WPR9_AMIAI</name>
<dbReference type="InterPro" id="IPR015797">
    <property type="entry name" value="NUDIX_hydrolase-like_dom_sf"/>
</dbReference>
<dbReference type="PRINTS" id="PR00502">
    <property type="entry name" value="NUDIXFAMILY"/>
</dbReference>
<dbReference type="CDD" id="cd04673">
    <property type="entry name" value="NUDIX_ADPRase"/>
    <property type="match status" value="1"/>
</dbReference>
<evidence type="ECO:0000313" key="6">
    <source>
        <dbReference type="Proteomes" id="UP000254701"/>
    </source>
</evidence>
<evidence type="ECO:0000259" key="4">
    <source>
        <dbReference type="PROSITE" id="PS51462"/>
    </source>
</evidence>
<dbReference type="EMBL" id="UFSM01000001">
    <property type="protein sequence ID" value="SUU90943.1"/>
    <property type="molecule type" value="Genomic_DNA"/>
</dbReference>
<comment type="cofactor">
    <cofactor evidence="1">
        <name>Mg(2+)</name>
        <dbReference type="ChEBI" id="CHEBI:18420"/>
    </cofactor>
</comment>
<accession>A0A380WPR9</accession>
<gene>
    <name evidence="5" type="primary">nudC_1</name>
    <name evidence="5" type="ORF">NCTC10684_04203</name>
</gene>
<dbReference type="PANTHER" id="PTHR43736:SF1">
    <property type="entry name" value="DIHYDRONEOPTERIN TRIPHOSPHATE DIPHOSPHATASE"/>
    <property type="match status" value="1"/>
</dbReference>
<dbReference type="OrthoDB" id="9761969at2"/>
<dbReference type="Proteomes" id="UP000254701">
    <property type="component" value="Unassembled WGS sequence"/>
</dbReference>
<evidence type="ECO:0000256" key="3">
    <source>
        <dbReference type="RuleBase" id="RU003476"/>
    </source>
</evidence>
<dbReference type="PROSITE" id="PS51462">
    <property type="entry name" value="NUDIX"/>
    <property type="match status" value="1"/>
</dbReference>
<keyword evidence="2 3" id="KW-0378">Hydrolase</keyword>
<sequence length="140" mass="15002">MIDATIIPAVSVAVLRGRSVMLVRRGRAPSKGLYAFPGGRVEAGEALEDAARRELMEETGIAVGDLVRLRELLIDSRNDSGSVYLLTVFGARHLEGEPVAADDADEAAYFDLAEIERLPLTDSTLEIVLELLGGEVVLPA</sequence>
<organism evidence="5 6">
    <name type="scientific">Aminobacter aminovorans</name>
    <name type="common">Chelatobacter heintzii</name>
    <dbReference type="NCBI Taxonomy" id="83263"/>
    <lineage>
        <taxon>Bacteria</taxon>
        <taxon>Pseudomonadati</taxon>
        <taxon>Pseudomonadota</taxon>
        <taxon>Alphaproteobacteria</taxon>
        <taxon>Hyphomicrobiales</taxon>
        <taxon>Phyllobacteriaceae</taxon>
        <taxon>Aminobacter</taxon>
    </lineage>
</organism>
<comment type="similarity">
    <text evidence="3">Belongs to the Nudix hydrolase family.</text>
</comment>
<dbReference type="InterPro" id="IPR000086">
    <property type="entry name" value="NUDIX_hydrolase_dom"/>
</dbReference>
<dbReference type="PROSITE" id="PS00893">
    <property type="entry name" value="NUDIX_BOX"/>
    <property type="match status" value="1"/>
</dbReference>
<dbReference type="Pfam" id="PF00293">
    <property type="entry name" value="NUDIX"/>
    <property type="match status" value="1"/>
</dbReference>
<evidence type="ECO:0000313" key="5">
    <source>
        <dbReference type="EMBL" id="SUU90943.1"/>
    </source>
</evidence>
<dbReference type="InterPro" id="IPR020084">
    <property type="entry name" value="NUDIX_hydrolase_CS"/>
</dbReference>
<reference evidence="5 6" key="1">
    <citation type="submission" date="2018-06" db="EMBL/GenBank/DDBJ databases">
        <authorList>
            <consortium name="Pathogen Informatics"/>
            <person name="Doyle S."/>
        </authorList>
    </citation>
    <scope>NUCLEOTIDE SEQUENCE [LARGE SCALE GENOMIC DNA]</scope>
    <source>
        <strain evidence="5 6">NCTC10684</strain>
    </source>
</reference>
<proteinExistence type="inferred from homology"/>
<dbReference type="SUPFAM" id="SSF55811">
    <property type="entry name" value="Nudix"/>
    <property type="match status" value="1"/>
</dbReference>
<dbReference type="EC" id="3.6.1.22" evidence="5"/>
<dbReference type="GO" id="GO:0016787">
    <property type="term" value="F:hydrolase activity"/>
    <property type="evidence" value="ECO:0007669"/>
    <property type="project" value="UniProtKB-KW"/>
</dbReference>
<dbReference type="PANTHER" id="PTHR43736">
    <property type="entry name" value="ADP-RIBOSE PYROPHOSPHATASE"/>
    <property type="match status" value="1"/>
</dbReference>
<evidence type="ECO:0000256" key="2">
    <source>
        <dbReference type="ARBA" id="ARBA00022801"/>
    </source>
</evidence>
<evidence type="ECO:0000256" key="1">
    <source>
        <dbReference type="ARBA" id="ARBA00001946"/>
    </source>
</evidence>
<dbReference type="AlphaFoldDB" id="A0A380WPR9"/>
<feature type="domain" description="Nudix hydrolase" evidence="4">
    <location>
        <begin position="5"/>
        <end position="133"/>
    </location>
</feature>
<dbReference type="Gene3D" id="3.90.79.10">
    <property type="entry name" value="Nucleoside Triphosphate Pyrophosphohydrolase"/>
    <property type="match status" value="1"/>
</dbReference>
<dbReference type="InterPro" id="IPR020476">
    <property type="entry name" value="Nudix_hydrolase"/>
</dbReference>
<dbReference type="RefSeq" id="WP_115732882.1">
    <property type="nucleotide sequence ID" value="NZ_BAAAVY010000037.1"/>
</dbReference>